<dbReference type="Gene3D" id="3.40.50.2000">
    <property type="entry name" value="Glycogen Phosphorylase B"/>
    <property type="match status" value="4"/>
</dbReference>
<dbReference type="PANTHER" id="PTHR12526">
    <property type="entry name" value="GLYCOSYLTRANSFERASE"/>
    <property type="match status" value="1"/>
</dbReference>
<keyword evidence="6" id="KW-1185">Reference proteome</keyword>
<reference evidence="5 6" key="1">
    <citation type="submission" date="2016-10" db="EMBL/GenBank/DDBJ databases">
        <title>Paenibacillus species isolates.</title>
        <authorList>
            <person name="Beno S.M."/>
        </authorList>
    </citation>
    <scope>NUCLEOTIDE SEQUENCE [LARGE SCALE GENOMIC DNA]</scope>
    <source>
        <strain evidence="5 6">FSL H7-0744</strain>
    </source>
</reference>
<feature type="domain" description="Glycosyl transferase family 1" evidence="3">
    <location>
        <begin position="1080"/>
        <end position="1253"/>
    </location>
</feature>
<protein>
    <recommendedName>
        <fullName evidence="7">Glycosyltransferase</fullName>
    </recommendedName>
</protein>
<dbReference type="EMBL" id="MPTB01000051">
    <property type="protein sequence ID" value="OMD40533.1"/>
    <property type="molecule type" value="Genomic_DNA"/>
</dbReference>
<dbReference type="SUPFAM" id="SSF53448">
    <property type="entry name" value="Nucleotide-diphospho-sugar transferases"/>
    <property type="match status" value="1"/>
</dbReference>
<dbReference type="Proteomes" id="UP000187412">
    <property type="component" value="Unassembled WGS sequence"/>
</dbReference>
<dbReference type="SUPFAM" id="SSF53756">
    <property type="entry name" value="UDP-Glycosyltransferase/glycogen phosphorylase"/>
    <property type="match status" value="2"/>
</dbReference>
<dbReference type="Pfam" id="PF00535">
    <property type="entry name" value="Glycos_transf_2"/>
    <property type="match status" value="1"/>
</dbReference>
<evidence type="ECO:0000313" key="5">
    <source>
        <dbReference type="EMBL" id="OMD40533.1"/>
    </source>
</evidence>
<organism evidence="5 6">
    <name type="scientific">Paenibacillus borealis</name>
    <dbReference type="NCBI Taxonomy" id="160799"/>
    <lineage>
        <taxon>Bacteria</taxon>
        <taxon>Bacillati</taxon>
        <taxon>Bacillota</taxon>
        <taxon>Bacilli</taxon>
        <taxon>Bacillales</taxon>
        <taxon>Paenibacillaceae</taxon>
        <taxon>Paenibacillus</taxon>
    </lineage>
</organism>
<dbReference type="CDD" id="cd03801">
    <property type="entry name" value="GT4_PimA-like"/>
    <property type="match status" value="2"/>
</dbReference>
<gene>
    <name evidence="5" type="ORF">BSK56_28690</name>
</gene>
<comment type="caution">
    <text evidence="5">The sequence shown here is derived from an EMBL/GenBank/DDBJ whole genome shotgun (WGS) entry which is preliminary data.</text>
</comment>
<keyword evidence="2" id="KW-0808">Transferase</keyword>
<accession>A0ABX3GZA8</accession>
<evidence type="ECO:0000256" key="1">
    <source>
        <dbReference type="ARBA" id="ARBA00022676"/>
    </source>
</evidence>
<feature type="domain" description="Glycosyl transferase family 1" evidence="3">
    <location>
        <begin position="407"/>
        <end position="568"/>
    </location>
</feature>
<proteinExistence type="predicted"/>
<evidence type="ECO:0000256" key="2">
    <source>
        <dbReference type="ARBA" id="ARBA00022679"/>
    </source>
</evidence>
<dbReference type="InterPro" id="IPR001173">
    <property type="entry name" value="Glyco_trans_2-like"/>
</dbReference>
<dbReference type="PANTHER" id="PTHR12526:SF629">
    <property type="entry name" value="TEICHURONIC ACID BIOSYNTHESIS GLYCOSYLTRANSFERASE TUAH-RELATED"/>
    <property type="match status" value="1"/>
</dbReference>
<evidence type="ECO:0000313" key="6">
    <source>
        <dbReference type="Proteomes" id="UP000187412"/>
    </source>
</evidence>
<evidence type="ECO:0008006" key="7">
    <source>
        <dbReference type="Google" id="ProtNLM"/>
    </source>
</evidence>
<evidence type="ECO:0000259" key="4">
    <source>
        <dbReference type="Pfam" id="PF00535"/>
    </source>
</evidence>
<name>A0ABX3GZA8_PAEBO</name>
<feature type="domain" description="Glycosyltransferase 2-like" evidence="4">
    <location>
        <begin position="599"/>
        <end position="728"/>
    </location>
</feature>
<dbReference type="Gene3D" id="3.90.550.10">
    <property type="entry name" value="Spore Coat Polysaccharide Biosynthesis Protein SpsA, Chain A"/>
    <property type="match status" value="1"/>
</dbReference>
<dbReference type="InterPro" id="IPR029044">
    <property type="entry name" value="Nucleotide-diphossugar_trans"/>
</dbReference>
<sequence length="1275" mass="146117">MIGVMEVNEVEEIIRNVIEQNKLKKGLFRHTTQIESIELKNTIVQEDGFLTSDETGIASLQLNLKKTGEFLKIIYNFQSDGNEGEVNIVTKGEDKQEKYPLGRFYGESIVYFLKNSFDVKSLLIEVTTSSAFKVAQLEVISISYSEYKFNKLKQYSQKLSSLISKQPHLKKKFIAQLRTDGLRKTLQKTQQKLHQANESHNNIQIISGVPNIHSIEHNNSILFVCHDAQNAGASILSLNLVKTLHETFNKDVVVFLLKGGPLEKEFLKYSTVINFNQSSLSYLENQNEVERIVKEFKQKGFDFCISNSIVSNILTKVLYDHDIKVISLIHELPTSIFTYNFLEAAKYVCNYSDKIVFPNEFVKKSFKEKFDFKEERAVVRPQGIYKKRTLEINKEAAKIELCKTLGISERSIILLGGGYGDIRKGFDLFFSLASNILKDDQKKEYHFVWAGEVETVLGNWMQHDSRVLGVESHIHLMGFQSDLLPILQGADIFLLPSREDPFPSIALEAIDNGTPTVTFAESGGMAEFIQKIGVVPSKYLDIEDMKQEIYRIIGDNNLYNSLSQVGRELIEKEFGFSDYVHDLLKMREKAQPKNEYRISVIIPNYNYENYLEERLKSIIYQTIQPAEIIFLDDLSTDGSISVAERILSNSNIPYRIIKNEKNVGCFGQWIKGIKEATGDLIWIAEADDVCKLDTLEQLTKFFEDDEVNLAYCQSEIIDSNSKKVGFIYNEYTNDLSSTKWESSYILDGKQEVVQGLGIKNTIPNASAVLFRATALVGIEKELTNYKIGGDWLAYLYTLKVGRIAFCPLTLNYHRRHSSSIVSRNEQKVEYYQEMIAIKKYILQNFEIPQFLVPKFLEHVSNEYKRLGCKGYDSTNILDNNIISGLYQDLIDMTETKVTSSNYLQNSKNILFVAPDFEVGGGQMLVIRLANFFSVSQKVYIYNARPWLTTDPVIAKMISEAVTVLDSTGNPDELKELITELDIDVVNSHIWWSDKISYRALKGNQKVKWILSMHGCYEGLKANPDWDGEFANLVSPMLNTADHVIYATNKNLEIFDVVKLEDSSKLHKIYYGYELQSIPPKNREELGMKQGEFLFGLVSRAIKEKGWEESIKAIIELNEKEESNAHLALIGQSEYANKLKEKYKDYKYIHFIMNLKKPSEWIGWVKVFNAALLPSYFISESLPNSIIEYLAYNKPVISTRIGEIPEMLYSEKNEKYAGILLDLNLNREVDVEDLVVAMRTIVSDRIAFENYSNNTELLFEQFSMKTFGSKYYELFL</sequence>
<dbReference type="InterPro" id="IPR001296">
    <property type="entry name" value="Glyco_trans_1"/>
</dbReference>
<dbReference type="Pfam" id="PF00534">
    <property type="entry name" value="Glycos_transf_1"/>
    <property type="match status" value="2"/>
</dbReference>
<evidence type="ECO:0000259" key="3">
    <source>
        <dbReference type="Pfam" id="PF00534"/>
    </source>
</evidence>
<keyword evidence="1" id="KW-0328">Glycosyltransferase</keyword>